<dbReference type="EMBL" id="MF036690">
    <property type="protein sequence ID" value="ARW57558.1"/>
    <property type="molecule type" value="Genomic_DNA"/>
</dbReference>
<dbReference type="KEGG" id="vg:40085544"/>
<keyword evidence="2" id="KW-1185">Reference proteome</keyword>
<dbReference type="RefSeq" id="YP_009609460.1">
    <property type="nucleotide sequence ID" value="NC_041996.1"/>
</dbReference>
<organism evidence="1 2">
    <name type="scientific">Serratia phage CHI14</name>
    <dbReference type="NCBI Taxonomy" id="2006941"/>
    <lineage>
        <taxon>Viruses</taxon>
        <taxon>Duplodnaviria</taxon>
        <taxon>Heunggongvirae</taxon>
        <taxon>Uroviricota</taxon>
        <taxon>Caudoviricetes</taxon>
        <taxon>Pantevenvirales</taxon>
        <taxon>Straboviridae</taxon>
        <taxon>Tevenvirinae</taxon>
        <taxon>Winklervirus</taxon>
        <taxon>Winklervirus chi14</taxon>
    </lineage>
</organism>
<evidence type="ECO:0000313" key="1">
    <source>
        <dbReference type="EMBL" id="ARW57558.1"/>
    </source>
</evidence>
<evidence type="ECO:0000313" key="2">
    <source>
        <dbReference type="Proteomes" id="UP000225148"/>
    </source>
</evidence>
<dbReference type="Proteomes" id="UP000225148">
    <property type="component" value="Segment"/>
</dbReference>
<sequence length="273" mass="31348">MNIFTKNYCVFFTNKISQDHMLSVGFIDSMLNDKQQLDTLSPEVVKALVTLNQLPLSERDNMFYEGDGVWNDESGTDKFKIPSRMSSGQTLQLQQLIECGAPDSFLDYISGHLSSQSVDKVRMHPWAKENKIPAPVFVKNTKTFYKVIKEISSMSEGIRFLGLRAYNYSLMAYNDSSRDFIKEDASSFSSESLYGAWFEARMDNKVFRFAMCVNIFDFESARGSYSDKNRVWFIDDLSAKMKSFRDHDKGVNILAIDEFVKMCRTKHTEVNNG</sequence>
<name>A0A1Z1LXM2_9CAUD</name>
<dbReference type="GeneID" id="40085544"/>
<reference evidence="1 2" key="1">
    <citation type="submission" date="2017-04" db="EMBL/GenBank/DDBJ databases">
        <title>Environmental T4-family bacteriophages evolve to escape abortive infection via multiple routes in a bacterial host employing altruistic suicide through Type III toxin-antitoxin systems.</title>
        <authorList>
            <person name="Chen B."/>
            <person name="Salmond G.P.C."/>
            <person name="Akusobi C."/>
            <person name="Fang X."/>
        </authorList>
    </citation>
    <scope>NUCLEOTIDE SEQUENCE [LARGE SCALE GENOMIC DNA]</scope>
</reference>
<accession>A0A1Z1LXM2</accession>
<proteinExistence type="predicted"/>
<protein>
    <submittedName>
        <fullName evidence="1">Uncharacterized protein</fullName>
    </submittedName>
</protein>